<gene>
    <name evidence="1" type="ORF">CJ030_MR2G013107</name>
</gene>
<protein>
    <submittedName>
        <fullName evidence="1">Uncharacterized protein</fullName>
    </submittedName>
</protein>
<dbReference type="AlphaFoldDB" id="A0A6A1W926"/>
<dbReference type="EMBL" id="RXIC02000020">
    <property type="protein sequence ID" value="KAB1221383.1"/>
    <property type="molecule type" value="Genomic_DNA"/>
</dbReference>
<organism evidence="1 2">
    <name type="scientific">Morella rubra</name>
    <name type="common">Chinese bayberry</name>
    <dbReference type="NCBI Taxonomy" id="262757"/>
    <lineage>
        <taxon>Eukaryota</taxon>
        <taxon>Viridiplantae</taxon>
        <taxon>Streptophyta</taxon>
        <taxon>Embryophyta</taxon>
        <taxon>Tracheophyta</taxon>
        <taxon>Spermatophyta</taxon>
        <taxon>Magnoliopsida</taxon>
        <taxon>eudicotyledons</taxon>
        <taxon>Gunneridae</taxon>
        <taxon>Pentapetalae</taxon>
        <taxon>rosids</taxon>
        <taxon>fabids</taxon>
        <taxon>Fagales</taxon>
        <taxon>Myricaceae</taxon>
        <taxon>Morella</taxon>
    </lineage>
</organism>
<accession>A0A6A1W926</accession>
<dbReference type="OrthoDB" id="1737932at2759"/>
<sequence length="229" mass="26421">MDLEEPSMEVTIRNVQITFWPDELVRFLGYERNLTTFPNLPLSNEDRPIKAEVFRKLLGLDTAIFEGSNIQHMQLLPFWRIMHLILCSAIDPRKHTTELSYGWAKFLYLVVIRGQPVDMESYIYQTIHAKALKTDVQISLSYGILLTQFLHTMLPTHEMVGDISSRLTAFKCTVKSMDNEWKKEVAAVQSVLKGMAMSAKLLSLTEQVVLLKEHMRQVHEVLQLADDEQ</sequence>
<evidence type="ECO:0000313" key="1">
    <source>
        <dbReference type="EMBL" id="KAB1221383.1"/>
    </source>
</evidence>
<reference evidence="1 2" key="1">
    <citation type="journal article" date="2019" name="Plant Biotechnol. J.">
        <title>The red bayberry genome and genetic basis of sex determination.</title>
        <authorList>
            <person name="Jia H.M."/>
            <person name="Jia H.J."/>
            <person name="Cai Q.L."/>
            <person name="Wang Y."/>
            <person name="Zhao H.B."/>
            <person name="Yang W.F."/>
            <person name="Wang G.Y."/>
            <person name="Li Y.H."/>
            <person name="Zhan D.L."/>
            <person name="Shen Y.T."/>
            <person name="Niu Q.F."/>
            <person name="Chang L."/>
            <person name="Qiu J."/>
            <person name="Zhao L."/>
            <person name="Xie H.B."/>
            <person name="Fu W.Y."/>
            <person name="Jin J."/>
            <person name="Li X.W."/>
            <person name="Jiao Y."/>
            <person name="Zhou C.C."/>
            <person name="Tu T."/>
            <person name="Chai C.Y."/>
            <person name="Gao J.L."/>
            <person name="Fan L.J."/>
            <person name="van de Weg E."/>
            <person name="Wang J.Y."/>
            <person name="Gao Z.S."/>
        </authorList>
    </citation>
    <scope>NUCLEOTIDE SEQUENCE [LARGE SCALE GENOMIC DNA]</scope>
    <source>
        <tissue evidence="1">Leaves</tissue>
    </source>
</reference>
<proteinExistence type="predicted"/>
<dbReference type="Proteomes" id="UP000516437">
    <property type="component" value="Chromosome 2"/>
</dbReference>
<keyword evidence="2" id="KW-1185">Reference proteome</keyword>
<name>A0A6A1W926_9ROSI</name>
<evidence type="ECO:0000313" key="2">
    <source>
        <dbReference type="Proteomes" id="UP000516437"/>
    </source>
</evidence>
<comment type="caution">
    <text evidence="1">The sequence shown here is derived from an EMBL/GenBank/DDBJ whole genome shotgun (WGS) entry which is preliminary data.</text>
</comment>